<organism evidence="3 4">
    <name type="scientific">Streptomyces piniterrae</name>
    <dbReference type="NCBI Taxonomy" id="2571125"/>
    <lineage>
        <taxon>Bacteria</taxon>
        <taxon>Bacillati</taxon>
        <taxon>Actinomycetota</taxon>
        <taxon>Actinomycetes</taxon>
        <taxon>Kitasatosporales</taxon>
        <taxon>Streptomycetaceae</taxon>
        <taxon>Streptomyces</taxon>
    </lineage>
</organism>
<evidence type="ECO:0000256" key="1">
    <source>
        <dbReference type="SAM" id="MobiDB-lite"/>
    </source>
</evidence>
<feature type="compositionally biased region" description="Polar residues" evidence="1">
    <location>
        <begin position="106"/>
        <end position="115"/>
    </location>
</feature>
<feature type="signal peptide" evidence="2">
    <location>
        <begin position="1"/>
        <end position="27"/>
    </location>
</feature>
<keyword evidence="4" id="KW-1185">Reference proteome</keyword>
<feature type="compositionally biased region" description="Basic and acidic residues" evidence="1">
    <location>
        <begin position="43"/>
        <end position="54"/>
    </location>
</feature>
<dbReference type="RefSeq" id="WP_136741928.1">
    <property type="nucleotide sequence ID" value="NZ_SUMB01000008.1"/>
</dbReference>
<gene>
    <name evidence="3" type="ORF">FCH28_22545</name>
</gene>
<evidence type="ECO:0000256" key="2">
    <source>
        <dbReference type="SAM" id="SignalP"/>
    </source>
</evidence>
<evidence type="ECO:0000313" key="4">
    <source>
        <dbReference type="Proteomes" id="UP000308697"/>
    </source>
</evidence>
<dbReference type="OrthoDB" id="4322581at2"/>
<keyword evidence="2" id="KW-0732">Signal</keyword>
<evidence type="ECO:0000313" key="3">
    <source>
        <dbReference type="EMBL" id="TJZ50104.1"/>
    </source>
</evidence>
<reference evidence="3 4" key="1">
    <citation type="submission" date="2019-04" db="EMBL/GenBank/DDBJ databases">
        <title>Streptomyces piniterrae sp. nov., a heliquinomycin-producing actinomycete isolated from rhizosphere soil of Pinus yunnanensis.</title>
        <authorList>
            <person name="Zhuang X."/>
            <person name="Zhao J."/>
        </authorList>
    </citation>
    <scope>NUCLEOTIDE SEQUENCE [LARGE SCALE GENOMIC DNA]</scope>
    <source>
        <strain evidence="4">jys28</strain>
    </source>
</reference>
<proteinExistence type="predicted"/>
<dbReference type="Proteomes" id="UP000308697">
    <property type="component" value="Unassembled WGS sequence"/>
</dbReference>
<feature type="compositionally biased region" description="Polar residues" evidence="1">
    <location>
        <begin position="150"/>
        <end position="161"/>
    </location>
</feature>
<dbReference type="AlphaFoldDB" id="A0A4U0NJK8"/>
<sequence>MRKLRKAAVVVAILGSVSLIGAGTAYADAEADGSDYSRQSSSDYDRQQQADRDYGQQQQSDRGYEQQQQSDRGYDQQQANLEEEDQKKSKGRHHGHKKPSSVWRGDQSTTCTANDKNIDKNGQVGYGNGVGGNADGGTGDPGGQTTTLGSSMNCSITVDNSSYKDSDD</sequence>
<name>A0A4U0NJK8_9ACTN</name>
<feature type="chain" id="PRO_5021033564" description="Secreted protein" evidence="2">
    <location>
        <begin position="28"/>
        <end position="168"/>
    </location>
</feature>
<feature type="compositionally biased region" description="Basic residues" evidence="1">
    <location>
        <begin position="89"/>
        <end position="99"/>
    </location>
</feature>
<feature type="compositionally biased region" description="Low complexity" evidence="1">
    <location>
        <begin position="55"/>
        <end position="78"/>
    </location>
</feature>
<comment type="caution">
    <text evidence="3">The sequence shown here is derived from an EMBL/GenBank/DDBJ whole genome shotgun (WGS) entry which is preliminary data.</text>
</comment>
<dbReference type="EMBL" id="SUMB01000008">
    <property type="protein sequence ID" value="TJZ50104.1"/>
    <property type="molecule type" value="Genomic_DNA"/>
</dbReference>
<protein>
    <recommendedName>
        <fullName evidence="5">Secreted protein</fullName>
    </recommendedName>
</protein>
<feature type="region of interest" description="Disordered" evidence="1">
    <location>
        <begin position="29"/>
        <end position="168"/>
    </location>
</feature>
<feature type="compositionally biased region" description="Gly residues" evidence="1">
    <location>
        <begin position="124"/>
        <end position="142"/>
    </location>
</feature>
<evidence type="ECO:0008006" key="5">
    <source>
        <dbReference type="Google" id="ProtNLM"/>
    </source>
</evidence>
<accession>A0A4U0NJK8</accession>